<comment type="caution">
    <text evidence="10">The sequence shown here is derived from an EMBL/GenBank/DDBJ whole genome shotgun (WGS) entry which is preliminary data.</text>
</comment>
<dbReference type="PANTHER" id="PTHR32468:SF0">
    <property type="entry name" value="K(+)_H(+) ANTIPORTER 1"/>
    <property type="match status" value="1"/>
</dbReference>
<keyword evidence="11" id="KW-1185">Reference proteome</keyword>
<feature type="transmembrane region" description="Helical" evidence="8">
    <location>
        <begin position="226"/>
        <end position="251"/>
    </location>
</feature>
<dbReference type="Proteomes" id="UP000790833">
    <property type="component" value="Unassembled WGS sequence"/>
</dbReference>
<dbReference type="Pfam" id="PF00999">
    <property type="entry name" value="Na_H_Exchanger"/>
    <property type="match status" value="1"/>
</dbReference>
<feature type="region of interest" description="Disordered" evidence="7">
    <location>
        <begin position="453"/>
        <end position="498"/>
    </location>
</feature>
<feature type="transmembrane region" description="Helical" evidence="8">
    <location>
        <begin position="118"/>
        <end position="141"/>
    </location>
</feature>
<keyword evidence="2" id="KW-0813">Transport</keyword>
<reference evidence="10" key="1">
    <citation type="submission" date="2021-03" db="EMBL/GenBank/DDBJ databases">
        <authorList>
            <person name="Palmer J.M."/>
        </authorList>
    </citation>
    <scope>NUCLEOTIDE SEQUENCE</scope>
    <source>
        <strain evidence="10">ARV_011</strain>
    </source>
</reference>
<feature type="transmembrane region" description="Helical" evidence="8">
    <location>
        <begin position="315"/>
        <end position="332"/>
    </location>
</feature>
<feature type="transmembrane region" description="Helical" evidence="8">
    <location>
        <begin position="80"/>
        <end position="106"/>
    </location>
</feature>
<organism evidence="10 11">
    <name type="scientific">Scheffersomyces spartinae</name>
    <dbReference type="NCBI Taxonomy" id="45513"/>
    <lineage>
        <taxon>Eukaryota</taxon>
        <taxon>Fungi</taxon>
        <taxon>Dikarya</taxon>
        <taxon>Ascomycota</taxon>
        <taxon>Saccharomycotina</taxon>
        <taxon>Pichiomycetes</taxon>
        <taxon>Debaryomycetaceae</taxon>
        <taxon>Scheffersomyces</taxon>
    </lineage>
</organism>
<evidence type="ECO:0000256" key="1">
    <source>
        <dbReference type="ARBA" id="ARBA00004141"/>
    </source>
</evidence>
<dbReference type="PANTHER" id="PTHR32468">
    <property type="entry name" value="CATION/H + ANTIPORTER"/>
    <property type="match status" value="1"/>
</dbReference>
<dbReference type="OrthoDB" id="2687058at2759"/>
<evidence type="ECO:0000256" key="2">
    <source>
        <dbReference type="ARBA" id="ARBA00022448"/>
    </source>
</evidence>
<comment type="subcellular location">
    <subcellularLocation>
        <location evidence="1">Membrane</location>
        <topology evidence="1">Multi-pass membrane protein</topology>
    </subcellularLocation>
</comment>
<evidence type="ECO:0000259" key="9">
    <source>
        <dbReference type="Pfam" id="PF00999"/>
    </source>
</evidence>
<evidence type="ECO:0000256" key="4">
    <source>
        <dbReference type="ARBA" id="ARBA00022989"/>
    </source>
</evidence>
<feature type="transmembrane region" description="Helical" evidence="8">
    <location>
        <begin position="193"/>
        <end position="214"/>
    </location>
</feature>
<dbReference type="EMBL" id="JAHMUF010000021">
    <property type="protein sequence ID" value="KAG7192024.1"/>
    <property type="molecule type" value="Genomic_DNA"/>
</dbReference>
<evidence type="ECO:0000313" key="11">
    <source>
        <dbReference type="Proteomes" id="UP000790833"/>
    </source>
</evidence>
<accession>A0A9P8AG83</accession>
<dbReference type="AlphaFoldDB" id="A0A9P8AG83"/>
<name>A0A9P8AG83_9ASCO</name>
<gene>
    <name evidence="10" type="primary">KHA1</name>
    <name evidence="10" type="ORF">KQ657_002632</name>
</gene>
<evidence type="ECO:0000256" key="3">
    <source>
        <dbReference type="ARBA" id="ARBA00022692"/>
    </source>
</evidence>
<keyword evidence="5" id="KW-0406">Ion transport</keyword>
<dbReference type="InterPro" id="IPR006153">
    <property type="entry name" value="Cation/H_exchanger_TM"/>
</dbReference>
<dbReference type="InterPro" id="IPR038770">
    <property type="entry name" value="Na+/solute_symporter_sf"/>
</dbReference>
<feature type="transmembrane region" description="Helical" evidence="8">
    <location>
        <begin position="344"/>
        <end position="365"/>
    </location>
</feature>
<keyword evidence="6 8" id="KW-0472">Membrane</keyword>
<keyword evidence="4 8" id="KW-1133">Transmembrane helix</keyword>
<protein>
    <submittedName>
        <fullName evidence="10">K(+)/H(+) antiporter</fullName>
    </submittedName>
</protein>
<feature type="transmembrane region" description="Helical" evidence="8">
    <location>
        <begin position="377"/>
        <end position="398"/>
    </location>
</feature>
<dbReference type="InterPro" id="IPR050794">
    <property type="entry name" value="CPA2_transporter"/>
</dbReference>
<feature type="transmembrane region" description="Helical" evidence="8">
    <location>
        <begin position="286"/>
        <end position="303"/>
    </location>
</feature>
<keyword evidence="3 8" id="KW-0812">Transmembrane</keyword>
<evidence type="ECO:0000256" key="5">
    <source>
        <dbReference type="ARBA" id="ARBA00023065"/>
    </source>
</evidence>
<evidence type="ECO:0000313" key="10">
    <source>
        <dbReference type="EMBL" id="KAG7192024.1"/>
    </source>
</evidence>
<dbReference type="RefSeq" id="XP_043047575.1">
    <property type="nucleotide sequence ID" value="XM_043193388.1"/>
</dbReference>
<feature type="compositionally biased region" description="Polar residues" evidence="7">
    <location>
        <begin position="453"/>
        <end position="466"/>
    </location>
</feature>
<feature type="transmembrane region" description="Helical" evidence="8">
    <location>
        <begin position="263"/>
        <end position="280"/>
    </location>
</feature>
<feature type="transmembrane region" description="Helical" evidence="8">
    <location>
        <begin position="55"/>
        <end position="74"/>
    </location>
</feature>
<feature type="transmembrane region" description="Helical" evidence="8">
    <location>
        <begin position="410"/>
        <end position="430"/>
    </location>
</feature>
<dbReference type="GeneID" id="66116006"/>
<dbReference type="GO" id="GO:0015297">
    <property type="term" value="F:antiporter activity"/>
    <property type="evidence" value="ECO:0007669"/>
    <property type="project" value="InterPro"/>
</dbReference>
<dbReference type="GO" id="GO:0016020">
    <property type="term" value="C:membrane"/>
    <property type="evidence" value="ECO:0007669"/>
    <property type="project" value="UniProtKB-SubCell"/>
</dbReference>
<proteinExistence type="predicted"/>
<evidence type="ECO:0000256" key="8">
    <source>
        <dbReference type="SAM" id="Phobius"/>
    </source>
</evidence>
<feature type="transmembrane region" description="Helical" evidence="8">
    <location>
        <begin position="26"/>
        <end position="43"/>
    </location>
</feature>
<sequence length="498" mass="54606">MAVDTLSVAGIVSGRNPVEYSASSPYTLFLLQALIIYAFSMLFNYPLGLIKQPRVIGEVITGIVLGPTVMGRIPNFTSRIFPALSIPGLTLVANIGIILFMFVIGLEVDLLFMKKNMRVALSVGLANTLVPFGLGCAIAVGLFDHYRKNDPNLPEIKFTTYMVFCATAICVTALPVLARILREIGLSKDRCGVIVLSAGIFNDLVGWILLALSITLANADKAVNTVYIIMLTVGWFIVVLFPVKWILHLYLKRWTNEIEVGPSHVTTTLILSTVFTSAWFTDIIGVHAIFGAFMVGLIIPRELDFHHKFIEKIDLLVSAIFIPLYFVLAGRNVNLGTLDKGIDWAYIIGIIGLAMFGKIIGGLLAARINGIFWRESLAVGVLMSCKGIVEIVVLQVGLNAKILNQKTFSMFILMAIITTFLTTPLTKLVYTESYRQYVNQQLAAEKQKEQQSIDTSAISNTNNSGIATPPEDNDDHVVSVSHVLDDENTDRETNGKSG</sequence>
<feature type="domain" description="Cation/H+ exchanger transmembrane" evidence="9">
    <location>
        <begin position="43"/>
        <end position="425"/>
    </location>
</feature>
<dbReference type="GO" id="GO:1902600">
    <property type="term" value="P:proton transmembrane transport"/>
    <property type="evidence" value="ECO:0007669"/>
    <property type="project" value="InterPro"/>
</dbReference>
<feature type="transmembrane region" description="Helical" evidence="8">
    <location>
        <begin position="161"/>
        <end position="181"/>
    </location>
</feature>
<evidence type="ECO:0000256" key="6">
    <source>
        <dbReference type="ARBA" id="ARBA00023136"/>
    </source>
</evidence>
<dbReference type="Gene3D" id="1.20.1530.20">
    <property type="match status" value="1"/>
</dbReference>
<evidence type="ECO:0000256" key="7">
    <source>
        <dbReference type="SAM" id="MobiDB-lite"/>
    </source>
</evidence>